<gene>
    <name evidence="2" type="ORF">LptCag_2263</name>
</gene>
<comment type="caution">
    <text evidence="2">The sequence shown here is derived from an EMBL/GenBank/DDBJ whole genome shotgun (WGS) entry which is preliminary data.</text>
</comment>
<evidence type="ECO:0000313" key="3">
    <source>
        <dbReference type="Proteomes" id="UP000029452"/>
    </source>
</evidence>
<organism evidence="2 3">
    <name type="scientific">Leptospirillum ferriphilum</name>
    <dbReference type="NCBI Taxonomy" id="178606"/>
    <lineage>
        <taxon>Bacteria</taxon>
        <taxon>Pseudomonadati</taxon>
        <taxon>Nitrospirota</taxon>
        <taxon>Nitrospiria</taxon>
        <taxon>Nitrospirales</taxon>
        <taxon>Nitrospiraceae</taxon>
        <taxon>Leptospirillum</taxon>
    </lineage>
</organism>
<name>A0A094X8F8_9BACT</name>
<dbReference type="AlphaFoldDB" id="A0A094X8F8"/>
<protein>
    <submittedName>
        <fullName evidence="2">Uncharacterized protein</fullName>
    </submittedName>
</protein>
<sequence>MNTLNLAKAGFETVWKRDETPSSIPRSEPFGRASGDAS</sequence>
<proteinExistence type="predicted"/>
<reference evidence="2 3" key="1">
    <citation type="submission" date="2014-06" db="EMBL/GenBank/DDBJ databases">
        <title>Draft genome sequence of iron oxidizing acidophile Leptospirillum ferriphilum DSM14647.</title>
        <authorList>
            <person name="Cardenas J.P."/>
            <person name="Lazcano M."/>
            <person name="Ossandon F.J."/>
            <person name="Corbett M."/>
            <person name="Holmes D.S."/>
            <person name="Watkin E."/>
        </authorList>
    </citation>
    <scope>NUCLEOTIDE SEQUENCE [LARGE SCALE GENOMIC DNA]</scope>
    <source>
        <strain evidence="2 3">DSM 14647</strain>
    </source>
</reference>
<accession>A0A094X8F8</accession>
<feature type="region of interest" description="Disordered" evidence="1">
    <location>
        <begin position="18"/>
        <end position="38"/>
    </location>
</feature>
<evidence type="ECO:0000313" key="2">
    <source>
        <dbReference type="EMBL" id="KGA94829.1"/>
    </source>
</evidence>
<dbReference type="PATRIC" id="fig|178606.4.peg.40"/>
<evidence type="ECO:0000256" key="1">
    <source>
        <dbReference type="SAM" id="MobiDB-lite"/>
    </source>
</evidence>
<dbReference type="EMBL" id="JPGK01000001">
    <property type="protein sequence ID" value="KGA94829.1"/>
    <property type="molecule type" value="Genomic_DNA"/>
</dbReference>
<dbReference type="Proteomes" id="UP000029452">
    <property type="component" value="Unassembled WGS sequence"/>
</dbReference>